<evidence type="ECO:0000256" key="2">
    <source>
        <dbReference type="ARBA" id="ARBA00001911"/>
    </source>
</evidence>
<dbReference type="CDD" id="cd05246">
    <property type="entry name" value="dTDP_GD_SDR_e"/>
    <property type="match status" value="1"/>
</dbReference>
<evidence type="ECO:0000313" key="8">
    <source>
        <dbReference type="EMBL" id="GLK79367.1"/>
    </source>
</evidence>
<comment type="cofactor">
    <cofactor evidence="2">
        <name>NAD(+)</name>
        <dbReference type="ChEBI" id="CHEBI:57540"/>
    </cofactor>
</comment>
<comment type="similarity">
    <text evidence="3">Belongs to the NAD(P)-dependent epimerase/dehydratase family. dTDP-glucose dehydratase subfamily.</text>
</comment>
<accession>A0A9W6JLG9</accession>
<evidence type="ECO:0000256" key="3">
    <source>
        <dbReference type="ARBA" id="ARBA00008178"/>
    </source>
</evidence>
<organism evidence="8 9">
    <name type="scientific">Methylopila turkensis</name>
    <dbReference type="NCBI Taxonomy" id="1437816"/>
    <lineage>
        <taxon>Bacteria</taxon>
        <taxon>Pseudomonadati</taxon>
        <taxon>Pseudomonadota</taxon>
        <taxon>Alphaproteobacteria</taxon>
        <taxon>Hyphomicrobiales</taxon>
        <taxon>Methylopilaceae</taxon>
        <taxon>Methylopila</taxon>
    </lineage>
</organism>
<evidence type="ECO:0000256" key="5">
    <source>
        <dbReference type="ARBA" id="ARBA00023027"/>
    </source>
</evidence>
<dbReference type="EC" id="4.2.1.46" evidence="4"/>
<dbReference type="RefSeq" id="WP_271199827.1">
    <property type="nucleotide sequence ID" value="NZ_BSFL01000001.1"/>
</dbReference>
<reference evidence="8" key="2">
    <citation type="submission" date="2023-01" db="EMBL/GenBank/DDBJ databases">
        <authorList>
            <person name="Sun Q."/>
            <person name="Evtushenko L."/>
        </authorList>
    </citation>
    <scope>NUCLEOTIDE SEQUENCE</scope>
    <source>
        <strain evidence="8">VKM B-2748</strain>
    </source>
</reference>
<keyword evidence="9" id="KW-1185">Reference proteome</keyword>
<dbReference type="AlphaFoldDB" id="A0A9W6JLG9"/>
<evidence type="ECO:0000256" key="6">
    <source>
        <dbReference type="ARBA" id="ARBA00023239"/>
    </source>
</evidence>
<dbReference type="EMBL" id="BSFL01000001">
    <property type="protein sequence ID" value="GLK79367.1"/>
    <property type="molecule type" value="Genomic_DNA"/>
</dbReference>
<keyword evidence="6" id="KW-0456">Lyase</keyword>
<feature type="domain" description="NAD(P)-binding" evidence="7">
    <location>
        <begin position="6"/>
        <end position="324"/>
    </location>
</feature>
<dbReference type="PANTHER" id="PTHR43000">
    <property type="entry name" value="DTDP-D-GLUCOSE 4,6-DEHYDRATASE-RELATED"/>
    <property type="match status" value="1"/>
</dbReference>
<evidence type="ECO:0000256" key="1">
    <source>
        <dbReference type="ARBA" id="ARBA00001539"/>
    </source>
</evidence>
<dbReference type="Proteomes" id="UP001143309">
    <property type="component" value="Unassembled WGS sequence"/>
</dbReference>
<dbReference type="Pfam" id="PF16363">
    <property type="entry name" value="GDP_Man_Dehyd"/>
    <property type="match status" value="1"/>
</dbReference>
<comment type="caution">
    <text evidence="8">The sequence shown here is derived from an EMBL/GenBank/DDBJ whole genome shotgun (WGS) entry which is preliminary data.</text>
</comment>
<dbReference type="InterPro" id="IPR016040">
    <property type="entry name" value="NAD(P)-bd_dom"/>
</dbReference>
<dbReference type="InterPro" id="IPR005888">
    <property type="entry name" value="dTDP_Gluc_deHydtase"/>
</dbReference>
<dbReference type="GO" id="GO:0009225">
    <property type="term" value="P:nucleotide-sugar metabolic process"/>
    <property type="evidence" value="ECO:0007669"/>
    <property type="project" value="InterPro"/>
</dbReference>
<dbReference type="Gene3D" id="3.90.25.10">
    <property type="entry name" value="UDP-galactose 4-epimerase, domain 1"/>
    <property type="match status" value="1"/>
</dbReference>
<protein>
    <recommendedName>
        <fullName evidence="4">dTDP-glucose 4,6-dehydratase</fullName>
        <ecNumber evidence="4">4.2.1.46</ecNumber>
    </recommendedName>
</protein>
<keyword evidence="5" id="KW-0520">NAD</keyword>
<name>A0A9W6JLG9_9HYPH</name>
<evidence type="ECO:0000259" key="7">
    <source>
        <dbReference type="Pfam" id="PF16363"/>
    </source>
</evidence>
<evidence type="ECO:0000313" key="9">
    <source>
        <dbReference type="Proteomes" id="UP001143309"/>
    </source>
</evidence>
<dbReference type="SUPFAM" id="SSF51735">
    <property type="entry name" value="NAD(P)-binding Rossmann-fold domains"/>
    <property type="match status" value="1"/>
</dbReference>
<dbReference type="GO" id="GO:0008460">
    <property type="term" value="F:dTDP-glucose 4,6-dehydratase activity"/>
    <property type="evidence" value="ECO:0007669"/>
    <property type="project" value="UniProtKB-EC"/>
</dbReference>
<evidence type="ECO:0000256" key="4">
    <source>
        <dbReference type="ARBA" id="ARBA00011990"/>
    </source>
</evidence>
<comment type="catalytic activity">
    <reaction evidence="1">
        <text>dTDP-alpha-D-glucose = dTDP-4-dehydro-6-deoxy-alpha-D-glucose + H2O</text>
        <dbReference type="Rhea" id="RHEA:17221"/>
        <dbReference type="ChEBI" id="CHEBI:15377"/>
        <dbReference type="ChEBI" id="CHEBI:57477"/>
        <dbReference type="ChEBI" id="CHEBI:57649"/>
        <dbReference type="EC" id="4.2.1.46"/>
    </reaction>
</comment>
<gene>
    <name evidence="8" type="ORF">GCM10008174_11080</name>
</gene>
<sequence length="354" mass="38116">MKRRTLVTGGCGFIGSALTRRLVANGRDVLNLDALTYAASPEAVAVCETSGRYAFRHADICDADTVSEALAAFRPDGIVHCAAETHVDRSIDAPEAFLRTNALGTERLLSATLAYWRRLPPEERENFRFVQVSTDEVFGALGPDDPPFTAASPYAPRSPYAASKAAGDHVAEALRATFGLPTLIVHGCNAYGPWQAPEKLAPLTIARLRAGEPPELYGDGRQRRDWLFVDDVAEALERALDRGAPGDRFLIAGGAERENREMVGLICDLVDARLGPLPGGAARRTLIRQVADRPGHDFRYALDDDATRAALGWAPRVGFGEGLAATVDWCLENAGWLDAASLRLGRGRRGLGGV</sequence>
<dbReference type="InterPro" id="IPR036291">
    <property type="entry name" value="NAD(P)-bd_dom_sf"/>
</dbReference>
<reference evidence="8" key="1">
    <citation type="journal article" date="2014" name="Int. J. Syst. Evol. Microbiol.">
        <title>Complete genome sequence of Corynebacterium casei LMG S-19264T (=DSM 44701T), isolated from a smear-ripened cheese.</title>
        <authorList>
            <consortium name="US DOE Joint Genome Institute (JGI-PGF)"/>
            <person name="Walter F."/>
            <person name="Albersmeier A."/>
            <person name="Kalinowski J."/>
            <person name="Ruckert C."/>
        </authorList>
    </citation>
    <scope>NUCLEOTIDE SEQUENCE</scope>
    <source>
        <strain evidence="8">VKM B-2748</strain>
    </source>
</reference>
<proteinExistence type="inferred from homology"/>
<dbReference type="Gene3D" id="3.40.50.720">
    <property type="entry name" value="NAD(P)-binding Rossmann-like Domain"/>
    <property type="match status" value="1"/>
</dbReference>